<accession>A0A096XST0</accession>
<dbReference type="Proteomes" id="UP000030157">
    <property type="component" value="Segment"/>
</dbReference>
<dbReference type="GeneID" id="24628055"/>
<sequence>MGYLESAIEEIERVLLGNKSRDTEEVYLNNAIRYIKKELKKKEVEPTWLNEPQTLFLNWFNELYAVGGLTHVTETVGFLESTGGRMKYPEAYSAFSNLSENELLEVYSKFYTGLFLKAQGGELE</sequence>
<organism evidence="1 2">
    <name type="scientific">Enterococcus phage ECP3</name>
    <dbReference type="NCBI Taxonomy" id="1498168"/>
    <lineage>
        <taxon>Viruses</taxon>
        <taxon>Duplodnaviria</taxon>
        <taxon>Heunggongvirae</taxon>
        <taxon>Uroviricota</taxon>
        <taxon>Caudoviricetes</taxon>
        <taxon>Herelleviridae</taxon>
        <taxon>Brockvirinae</taxon>
        <taxon>Kochikohdavirus</taxon>
        <taxon>Kochikohdavirus ECP3</taxon>
    </lineage>
</organism>
<keyword evidence="2" id="KW-1185">Reference proteome</keyword>
<evidence type="ECO:0000313" key="1">
    <source>
        <dbReference type="EMBL" id="AII28366.1"/>
    </source>
</evidence>
<dbReference type="EMBL" id="KJ801817">
    <property type="protein sequence ID" value="AII28366.1"/>
    <property type="molecule type" value="Genomic_DNA"/>
</dbReference>
<name>A0A096XST0_9CAUD</name>
<protein>
    <submittedName>
        <fullName evidence="1">Uncharacterized protein</fullName>
    </submittedName>
</protein>
<evidence type="ECO:0000313" key="2">
    <source>
        <dbReference type="Proteomes" id="UP000030157"/>
    </source>
</evidence>
<dbReference type="RefSeq" id="YP_009147007.1">
    <property type="nucleotide sequence ID" value="NC_027335.2"/>
</dbReference>
<reference evidence="1" key="1">
    <citation type="submission" date="2014-05" db="EMBL/GenBank/DDBJ databases">
        <title>Complete genome sequence of Enterococcus faecalis bacteriophage ECP3.</title>
        <authorList>
            <person name="Kang H.-Y."/>
            <person name="Kim S."/>
            <person name="Kim J."/>
        </authorList>
    </citation>
    <scope>NUCLEOTIDE SEQUENCE [LARGE SCALE GENOMIC DNA]</scope>
    <source>
        <strain evidence="1">ECP3</strain>
    </source>
</reference>
<proteinExistence type="predicted"/>